<evidence type="ECO:0000259" key="4">
    <source>
        <dbReference type="PROSITE" id="PS50995"/>
    </source>
</evidence>
<keyword evidence="6" id="KW-1185">Reference proteome</keyword>
<reference evidence="5 6" key="1">
    <citation type="submission" date="2016-10" db="EMBL/GenBank/DDBJ databases">
        <authorList>
            <person name="de Groot N.N."/>
        </authorList>
    </citation>
    <scope>NUCLEOTIDE SEQUENCE [LARGE SCALE GENOMIC DNA]</scope>
    <source>
        <strain evidence="5 6">CCM7597</strain>
    </source>
</reference>
<sequence>MTDNETRELFHLLNQRVRMITKEMNTVLSDHGLYHSQWSIIFCLNQFGPMTQTAVWKYLNVEAPTVTRTLSRMEKNGWTIRKHGADKRERLIELTEAAKEKFTAVNKAVAQAEKEMAQLLSSEEIQQLQHLLRKLATTEGE</sequence>
<evidence type="ECO:0000256" key="3">
    <source>
        <dbReference type="ARBA" id="ARBA00023163"/>
    </source>
</evidence>
<keyword evidence="3" id="KW-0804">Transcription</keyword>
<dbReference type="PANTHER" id="PTHR42756">
    <property type="entry name" value="TRANSCRIPTIONAL REGULATOR, MARR"/>
    <property type="match status" value="1"/>
</dbReference>
<dbReference type="SUPFAM" id="SSF46785">
    <property type="entry name" value="Winged helix' DNA-binding domain"/>
    <property type="match status" value="1"/>
</dbReference>
<protein>
    <submittedName>
        <fullName evidence="5">DNA-binding transcriptional regulator, MarR family</fullName>
    </submittedName>
</protein>
<evidence type="ECO:0000256" key="1">
    <source>
        <dbReference type="ARBA" id="ARBA00023015"/>
    </source>
</evidence>
<dbReference type="SMART" id="SM00347">
    <property type="entry name" value="HTH_MARR"/>
    <property type="match status" value="1"/>
</dbReference>
<dbReference type="PRINTS" id="PR00598">
    <property type="entry name" value="HTHMARR"/>
</dbReference>
<evidence type="ECO:0000313" key="6">
    <source>
        <dbReference type="Proteomes" id="UP000198584"/>
    </source>
</evidence>
<dbReference type="RefSeq" id="WP_093045379.1">
    <property type="nucleotide sequence ID" value="NZ_FNQR01000010.1"/>
</dbReference>
<dbReference type="Pfam" id="PF01047">
    <property type="entry name" value="MarR"/>
    <property type="match status" value="1"/>
</dbReference>
<dbReference type="GO" id="GO:0003700">
    <property type="term" value="F:DNA-binding transcription factor activity"/>
    <property type="evidence" value="ECO:0007669"/>
    <property type="project" value="InterPro"/>
</dbReference>
<keyword evidence="1" id="KW-0805">Transcription regulation</keyword>
<dbReference type="STRING" id="571932.SAMN05421743_11054"/>
<dbReference type="EMBL" id="FNQR01000010">
    <property type="protein sequence ID" value="SEA90550.1"/>
    <property type="molecule type" value="Genomic_DNA"/>
</dbReference>
<dbReference type="PROSITE" id="PS50995">
    <property type="entry name" value="HTH_MARR_2"/>
    <property type="match status" value="1"/>
</dbReference>
<dbReference type="InterPro" id="IPR036390">
    <property type="entry name" value="WH_DNA-bd_sf"/>
</dbReference>
<dbReference type="InterPro" id="IPR036388">
    <property type="entry name" value="WH-like_DNA-bd_sf"/>
</dbReference>
<dbReference type="InterPro" id="IPR000835">
    <property type="entry name" value="HTH_MarR-typ"/>
</dbReference>
<organism evidence="5 6">
    <name type="scientific">Thalassobacillus cyri</name>
    <dbReference type="NCBI Taxonomy" id="571932"/>
    <lineage>
        <taxon>Bacteria</taxon>
        <taxon>Bacillati</taxon>
        <taxon>Bacillota</taxon>
        <taxon>Bacilli</taxon>
        <taxon>Bacillales</taxon>
        <taxon>Bacillaceae</taxon>
        <taxon>Thalassobacillus</taxon>
    </lineage>
</organism>
<name>A0A1H4F0T0_9BACI</name>
<feature type="domain" description="HTH marR-type" evidence="4">
    <location>
        <begin position="6"/>
        <end position="137"/>
    </location>
</feature>
<dbReference type="Gene3D" id="1.10.10.10">
    <property type="entry name" value="Winged helix-like DNA-binding domain superfamily/Winged helix DNA-binding domain"/>
    <property type="match status" value="1"/>
</dbReference>
<evidence type="ECO:0000313" key="5">
    <source>
        <dbReference type="EMBL" id="SEA90550.1"/>
    </source>
</evidence>
<dbReference type="PANTHER" id="PTHR42756:SF1">
    <property type="entry name" value="TRANSCRIPTIONAL REPRESSOR OF EMRAB OPERON"/>
    <property type="match status" value="1"/>
</dbReference>
<proteinExistence type="predicted"/>
<dbReference type="OrthoDB" id="1904211at2"/>
<accession>A0A1H4F0T0</accession>
<gene>
    <name evidence="5" type="ORF">SAMN05421743_11054</name>
</gene>
<dbReference type="AlphaFoldDB" id="A0A1H4F0T0"/>
<keyword evidence="2 5" id="KW-0238">DNA-binding</keyword>
<dbReference type="Proteomes" id="UP000198584">
    <property type="component" value="Unassembled WGS sequence"/>
</dbReference>
<dbReference type="GO" id="GO:0003677">
    <property type="term" value="F:DNA binding"/>
    <property type="evidence" value="ECO:0007669"/>
    <property type="project" value="UniProtKB-KW"/>
</dbReference>
<evidence type="ECO:0000256" key="2">
    <source>
        <dbReference type="ARBA" id="ARBA00023125"/>
    </source>
</evidence>